<protein>
    <submittedName>
        <fullName evidence="2">Uncharacterized protein</fullName>
    </submittedName>
</protein>
<evidence type="ECO:0000313" key="3">
    <source>
        <dbReference type="Proteomes" id="UP001203297"/>
    </source>
</evidence>
<evidence type="ECO:0000256" key="1">
    <source>
        <dbReference type="SAM" id="SignalP"/>
    </source>
</evidence>
<dbReference type="EMBL" id="WTXG01000120">
    <property type="protein sequence ID" value="KAI0292495.1"/>
    <property type="molecule type" value="Genomic_DNA"/>
</dbReference>
<evidence type="ECO:0000313" key="2">
    <source>
        <dbReference type="EMBL" id="KAI0292495.1"/>
    </source>
</evidence>
<keyword evidence="1" id="KW-0732">Signal</keyword>
<name>A0AAD4QIG5_9AGAM</name>
<dbReference type="Proteomes" id="UP001203297">
    <property type="component" value="Unassembled WGS sequence"/>
</dbReference>
<comment type="caution">
    <text evidence="2">The sequence shown here is derived from an EMBL/GenBank/DDBJ whole genome shotgun (WGS) entry which is preliminary data.</text>
</comment>
<sequence>MLPLYVYNSIILLSFALPLCTNTEQHRNGDDHPANLNFAYEHLLSHLTTQFHILHKNNNDSMNHILRMID</sequence>
<organism evidence="2 3">
    <name type="scientific">Multifurca ochricompacta</name>
    <dbReference type="NCBI Taxonomy" id="376703"/>
    <lineage>
        <taxon>Eukaryota</taxon>
        <taxon>Fungi</taxon>
        <taxon>Dikarya</taxon>
        <taxon>Basidiomycota</taxon>
        <taxon>Agaricomycotina</taxon>
        <taxon>Agaricomycetes</taxon>
        <taxon>Russulales</taxon>
        <taxon>Russulaceae</taxon>
        <taxon>Multifurca</taxon>
    </lineage>
</organism>
<keyword evidence="3" id="KW-1185">Reference proteome</keyword>
<proteinExistence type="predicted"/>
<gene>
    <name evidence="2" type="ORF">B0F90DRAFT_1769978</name>
</gene>
<dbReference type="AlphaFoldDB" id="A0AAD4QIG5"/>
<reference evidence="2" key="1">
    <citation type="journal article" date="2022" name="New Phytol.">
        <title>Evolutionary transition to the ectomycorrhizal habit in the genomes of a hyperdiverse lineage of mushroom-forming fungi.</title>
        <authorList>
            <person name="Looney B."/>
            <person name="Miyauchi S."/>
            <person name="Morin E."/>
            <person name="Drula E."/>
            <person name="Courty P.E."/>
            <person name="Kohler A."/>
            <person name="Kuo A."/>
            <person name="LaButti K."/>
            <person name="Pangilinan J."/>
            <person name="Lipzen A."/>
            <person name="Riley R."/>
            <person name="Andreopoulos W."/>
            <person name="He G."/>
            <person name="Johnson J."/>
            <person name="Nolan M."/>
            <person name="Tritt A."/>
            <person name="Barry K.W."/>
            <person name="Grigoriev I.V."/>
            <person name="Nagy L.G."/>
            <person name="Hibbett D."/>
            <person name="Henrissat B."/>
            <person name="Matheny P.B."/>
            <person name="Labbe J."/>
            <person name="Martin F.M."/>
        </authorList>
    </citation>
    <scope>NUCLEOTIDE SEQUENCE</scope>
    <source>
        <strain evidence="2">BPL690</strain>
    </source>
</reference>
<feature type="chain" id="PRO_5042096863" evidence="1">
    <location>
        <begin position="17"/>
        <end position="70"/>
    </location>
</feature>
<feature type="signal peptide" evidence="1">
    <location>
        <begin position="1"/>
        <end position="16"/>
    </location>
</feature>
<accession>A0AAD4QIG5</accession>